<evidence type="ECO:0000313" key="3">
    <source>
        <dbReference type="Proteomes" id="UP001239397"/>
    </source>
</evidence>
<feature type="region of interest" description="Disordered" evidence="1">
    <location>
        <begin position="1"/>
        <end position="21"/>
    </location>
</feature>
<dbReference type="RefSeq" id="WP_285995815.1">
    <property type="nucleotide sequence ID" value="NZ_CP127295.1"/>
</dbReference>
<protein>
    <submittedName>
        <fullName evidence="2">Uncharacterized protein</fullName>
    </submittedName>
</protein>
<keyword evidence="3" id="KW-1185">Reference proteome</keyword>
<name>A0A9Y2JL61_9PSEU</name>
<sequence length="194" mass="21742">MPSPRDRFEIYPDRQPSSRALDGDDWIEARAGGLEAPILARVGRSRDGRPVITGLMIGEFDDGEITADTLRAIRPRALLAQLFEDFDPGEPPSPATAAEGELPDLLDDDLMTWGLMQEHVSSPAREQAPDQMAVTPPRGPSLDQLRRFAEVYQREWERFPHRAMTATAEAMTISRPTANRWAKQCRERGLLPPK</sequence>
<accession>A0A9Y2JL61</accession>
<reference evidence="2 3" key="1">
    <citation type="submission" date="2023-06" db="EMBL/GenBank/DDBJ databases">
        <authorList>
            <person name="Oyuntsetseg B."/>
            <person name="Kim S.B."/>
        </authorList>
    </citation>
    <scope>NUCLEOTIDE SEQUENCE [LARGE SCALE GENOMIC DNA]</scope>
    <source>
        <strain evidence="2 3">4-36</strain>
    </source>
</reference>
<evidence type="ECO:0000313" key="2">
    <source>
        <dbReference type="EMBL" id="WIX99333.1"/>
    </source>
</evidence>
<gene>
    <name evidence="2" type="ORF">QRX60_35530</name>
</gene>
<organism evidence="2 3">
    <name type="scientific">Amycolatopsis mongoliensis</name>
    <dbReference type="NCBI Taxonomy" id="715475"/>
    <lineage>
        <taxon>Bacteria</taxon>
        <taxon>Bacillati</taxon>
        <taxon>Actinomycetota</taxon>
        <taxon>Actinomycetes</taxon>
        <taxon>Pseudonocardiales</taxon>
        <taxon>Pseudonocardiaceae</taxon>
        <taxon>Amycolatopsis</taxon>
    </lineage>
</organism>
<proteinExistence type="predicted"/>
<dbReference type="EMBL" id="CP127295">
    <property type="protein sequence ID" value="WIX99333.1"/>
    <property type="molecule type" value="Genomic_DNA"/>
</dbReference>
<feature type="compositionally biased region" description="Basic and acidic residues" evidence="1">
    <location>
        <begin position="1"/>
        <end position="12"/>
    </location>
</feature>
<dbReference type="AlphaFoldDB" id="A0A9Y2JL61"/>
<dbReference type="Proteomes" id="UP001239397">
    <property type="component" value="Chromosome"/>
</dbReference>
<dbReference type="KEGG" id="amog:QRX60_35530"/>
<evidence type="ECO:0000256" key="1">
    <source>
        <dbReference type="SAM" id="MobiDB-lite"/>
    </source>
</evidence>